<dbReference type="Proteomes" id="UP000297245">
    <property type="component" value="Unassembled WGS sequence"/>
</dbReference>
<gene>
    <name evidence="18" type="ORF">K435DRAFT_4072</name>
</gene>
<evidence type="ECO:0000256" key="7">
    <source>
        <dbReference type="ARBA" id="ARBA00022723"/>
    </source>
</evidence>
<evidence type="ECO:0000256" key="9">
    <source>
        <dbReference type="ARBA" id="ARBA00022801"/>
    </source>
</evidence>
<keyword evidence="6 15" id="KW-0645">Protease</keyword>
<evidence type="ECO:0000256" key="1">
    <source>
        <dbReference type="ARBA" id="ARBA00001910"/>
    </source>
</evidence>
<dbReference type="GO" id="GO:0046872">
    <property type="term" value="F:metal ion binding"/>
    <property type="evidence" value="ECO:0007669"/>
    <property type="project" value="UniProtKB-UniRule"/>
</dbReference>
<feature type="domain" description="Peptidase S53" evidence="17">
    <location>
        <begin position="219"/>
        <end position="597"/>
    </location>
</feature>
<dbReference type="InterPro" id="IPR023828">
    <property type="entry name" value="Peptidase_S8_Ser-AS"/>
</dbReference>
<dbReference type="GO" id="GO:0006508">
    <property type="term" value="P:proteolysis"/>
    <property type="evidence" value="ECO:0007669"/>
    <property type="project" value="UniProtKB-KW"/>
</dbReference>
<feature type="active site" description="Charge relay system" evidence="15">
    <location>
        <position position="514"/>
    </location>
</feature>
<evidence type="ECO:0000256" key="4">
    <source>
        <dbReference type="ARBA" id="ARBA00012462"/>
    </source>
</evidence>
<feature type="chain" id="PRO_5020565311" description="tripeptidyl-peptidase II" evidence="16">
    <location>
        <begin position="21"/>
        <end position="597"/>
    </location>
</feature>
<dbReference type="SMART" id="SM00944">
    <property type="entry name" value="Pro-kuma_activ"/>
    <property type="match status" value="1"/>
</dbReference>
<dbReference type="InterPro" id="IPR000209">
    <property type="entry name" value="Peptidase_S8/S53_dom"/>
</dbReference>
<dbReference type="GO" id="GO:0005576">
    <property type="term" value="C:extracellular region"/>
    <property type="evidence" value="ECO:0007669"/>
    <property type="project" value="UniProtKB-SubCell"/>
</dbReference>
<evidence type="ECO:0000313" key="19">
    <source>
        <dbReference type="Proteomes" id="UP000297245"/>
    </source>
</evidence>
<dbReference type="Pfam" id="PF00082">
    <property type="entry name" value="Peptidase_S8"/>
    <property type="match status" value="1"/>
</dbReference>
<evidence type="ECO:0000256" key="6">
    <source>
        <dbReference type="ARBA" id="ARBA00022670"/>
    </source>
</evidence>
<feature type="binding site" evidence="15">
    <location>
        <position position="575"/>
    </location>
    <ligand>
        <name>Ca(2+)</name>
        <dbReference type="ChEBI" id="CHEBI:29108"/>
    </ligand>
</feature>
<comment type="function">
    <text evidence="2">Secreted tripeptidyl-peptidase which degrades proteins at acidic pHs and is involved in virulence.</text>
</comment>
<dbReference type="SUPFAM" id="SSF54897">
    <property type="entry name" value="Protease propeptides/inhibitors"/>
    <property type="match status" value="1"/>
</dbReference>
<reference evidence="18 19" key="1">
    <citation type="journal article" date="2019" name="Nat. Ecol. Evol.">
        <title>Megaphylogeny resolves global patterns of mushroom evolution.</title>
        <authorList>
            <person name="Varga T."/>
            <person name="Krizsan K."/>
            <person name="Foldi C."/>
            <person name="Dima B."/>
            <person name="Sanchez-Garcia M."/>
            <person name="Sanchez-Ramirez S."/>
            <person name="Szollosi G.J."/>
            <person name="Szarkandi J.G."/>
            <person name="Papp V."/>
            <person name="Albert L."/>
            <person name="Andreopoulos W."/>
            <person name="Angelini C."/>
            <person name="Antonin V."/>
            <person name="Barry K.W."/>
            <person name="Bougher N.L."/>
            <person name="Buchanan P."/>
            <person name="Buyck B."/>
            <person name="Bense V."/>
            <person name="Catcheside P."/>
            <person name="Chovatia M."/>
            <person name="Cooper J."/>
            <person name="Damon W."/>
            <person name="Desjardin D."/>
            <person name="Finy P."/>
            <person name="Geml J."/>
            <person name="Haridas S."/>
            <person name="Hughes K."/>
            <person name="Justo A."/>
            <person name="Karasinski D."/>
            <person name="Kautmanova I."/>
            <person name="Kiss B."/>
            <person name="Kocsube S."/>
            <person name="Kotiranta H."/>
            <person name="LaButti K.M."/>
            <person name="Lechner B.E."/>
            <person name="Liimatainen K."/>
            <person name="Lipzen A."/>
            <person name="Lukacs Z."/>
            <person name="Mihaltcheva S."/>
            <person name="Morgado L.N."/>
            <person name="Niskanen T."/>
            <person name="Noordeloos M.E."/>
            <person name="Ohm R.A."/>
            <person name="Ortiz-Santana B."/>
            <person name="Ovrebo C."/>
            <person name="Racz N."/>
            <person name="Riley R."/>
            <person name="Savchenko A."/>
            <person name="Shiryaev A."/>
            <person name="Soop K."/>
            <person name="Spirin V."/>
            <person name="Szebenyi C."/>
            <person name="Tomsovsky M."/>
            <person name="Tulloss R.E."/>
            <person name="Uehling J."/>
            <person name="Grigoriev I.V."/>
            <person name="Vagvolgyi C."/>
            <person name="Papp T."/>
            <person name="Martin F.M."/>
            <person name="Miettinen O."/>
            <person name="Hibbett D.S."/>
            <person name="Nagy L.G."/>
        </authorList>
    </citation>
    <scope>NUCLEOTIDE SEQUENCE [LARGE SCALE GENOMIC DNA]</scope>
    <source>
        <strain evidence="18 19">CBS 962.96</strain>
    </source>
</reference>
<keyword evidence="19" id="KW-1185">Reference proteome</keyword>
<dbReference type="OrthoDB" id="409122at2759"/>
<keyword evidence="5" id="KW-0964">Secreted</keyword>
<keyword evidence="12" id="KW-0843">Virulence</keyword>
<evidence type="ECO:0000256" key="3">
    <source>
        <dbReference type="ARBA" id="ARBA00004239"/>
    </source>
</evidence>
<evidence type="ECO:0000256" key="10">
    <source>
        <dbReference type="ARBA" id="ARBA00022825"/>
    </source>
</evidence>
<evidence type="ECO:0000256" key="8">
    <source>
        <dbReference type="ARBA" id="ARBA00022729"/>
    </source>
</evidence>
<dbReference type="CDD" id="cd04056">
    <property type="entry name" value="Peptidases_S53"/>
    <property type="match status" value="1"/>
</dbReference>
<dbReference type="InterPro" id="IPR015366">
    <property type="entry name" value="S53_propep"/>
</dbReference>
<name>A0A4S8MZN5_DENBC</name>
<dbReference type="EMBL" id="ML179035">
    <property type="protein sequence ID" value="THV08229.1"/>
    <property type="molecule type" value="Genomic_DNA"/>
</dbReference>
<feature type="binding site" evidence="15">
    <location>
        <position position="556"/>
    </location>
    <ligand>
        <name>Ca(2+)</name>
        <dbReference type="ChEBI" id="CHEBI:29108"/>
    </ligand>
</feature>
<organism evidence="18 19">
    <name type="scientific">Dendrothele bispora (strain CBS 962.96)</name>
    <dbReference type="NCBI Taxonomy" id="1314807"/>
    <lineage>
        <taxon>Eukaryota</taxon>
        <taxon>Fungi</taxon>
        <taxon>Dikarya</taxon>
        <taxon>Basidiomycota</taxon>
        <taxon>Agaricomycotina</taxon>
        <taxon>Agaricomycetes</taxon>
        <taxon>Agaricomycetidae</taxon>
        <taxon>Agaricales</taxon>
        <taxon>Agaricales incertae sedis</taxon>
        <taxon>Dendrothele</taxon>
    </lineage>
</organism>
<dbReference type="PANTHER" id="PTHR14218">
    <property type="entry name" value="PROTEASE S8 TRIPEPTIDYL PEPTIDASE I CLN2"/>
    <property type="match status" value="1"/>
</dbReference>
<comment type="subcellular location">
    <subcellularLocation>
        <location evidence="3">Secreted</location>
        <location evidence="3">Extracellular space</location>
    </subcellularLocation>
</comment>
<evidence type="ECO:0000256" key="14">
    <source>
        <dbReference type="ARBA" id="ARBA00023180"/>
    </source>
</evidence>
<dbReference type="InterPro" id="IPR030400">
    <property type="entry name" value="Sedolisin_dom"/>
</dbReference>
<dbReference type="Pfam" id="PF09286">
    <property type="entry name" value="Pro-kuma_activ"/>
    <property type="match status" value="1"/>
</dbReference>
<evidence type="ECO:0000256" key="2">
    <source>
        <dbReference type="ARBA" id="ARBA00002451"/>
    </source>
</evidence>
<evidence type="ECO:0000256" key="13">
    <source>
        <dbReference type="ARBA" id="ARBA00023145"/>
    </source>
</evidence>
<accession>A0A4S8MZN5</accession>
<feature type="active site" description="Charge relay system" evidence="15">
    <location>
        <position position="299"/>
    </location>
</feature>
<dbReference type="CDD" id="cd11377">
    <property type="entry name" value="Pro-peptidase_S53"/>
    <property type="match status" value="1"/>
</dbReference>
<keyword evidence="10 15" id="KW-0720">Serine protease</keyword>
<dbReference type="EC" id="3.4.14.10" evidence="4"/>
<keyword evidence="7 15" id="KW-0479">Metal-binding</keyword>
<evidence type="ECO:0000313" key="18">
    <source>
        <dbReference type="EMBL" id="THV08229.1"/>
    </source>
</evidence>
<evidence type="ECO:0000256" key="5">
    <source>
        <dbReference type="ARBA" id="ARBA00022525"/>
    </source>
</evidence>
<feature type="active site" description="Charge relay system" evidence="15">
    <location>
        <position position="295"/>
    </location>
</feature>
<evidence type="ECO:0000256" key="15">
    <source>
        <dbReference type="PROSITE-ProRule" id="PRU01032"/>
    </source>
</evidence>
<proteinExistence type="predicted"/>
<feature type="binding site" evidence="15">
    <location>
        <position position="557"/>
    </location>
    <ligand>
        <name>Ca(2+)</name>
        <dbReference type="ChEBI" id="CHEBI:29108"/>
    </ligand>
</feature>
<keyword evidence="13" id="KW-0865">Zymogen</keyword>
<dbReference type="GO" id="GO:0004252">
    <property type="term" value="F:serine-type endopeptidase activity"/>
    <property type="evidence" value="ECO:0007669"/>
    <property type="project" value="UniProtKB-UniRule"/>
</dbReference>
<dbReference type="InterPro" id="IPR036852">
    <property type="entry name" value="Peptidase_S8/S53_dom_sf"/>
</dbReference>
<dbReference type="FunFam" id="3.40.50.200:FF:000015">
    <property type="entry name" value="Tripeptidyl peptidase A"/>
    <property type="match status" value="1"/>
</dbReference>
<dbReference type="SUPFAM" id="SSF52743">
    <property type="entry name" value="Subtilisin-like"/>
    <property type="match status" value="1"/>
</dbReference>
<dbReference type="PANTHER" id="PTHR14218:SF15">
    <property type="entry name" value="TRIPEPTIDYL-PEPTIDASE 1"/>
    <property type="match status" value="1"/>
</dbReference>
<evidence type="ECO:0000256" key="16">
    <source>
        <dbReference type="SAM" id="SignalP"/>
    </source>
</evidence>
<comment type="catalytic activity">
    <reaction evidence="1">
        <text>Release of an N-terminal tripeptide from a polypeptide.</text>
        <dbReference type="EC" id="3.4.14.10"/>
    </reaction>
</comment>
<evidence type="ECO:0000259" key="17">
    <source>
        <dbReference type="PROSITE" id="PS51695"/>
    </source>
</evidence>
<comment type="cofactor">
    <cofactor evidence="15">
        <name>Ca(2+)</name>
        <dbReference type="ChEBI" id="CHEBI:29108"/>
    </cofactor>
    <text evidence="15">Binds 1 Ca(2+) ion per subunit.</text>
</comment>
<feature type="signal peptide" evidence="16">
    <location>
        <begin position="1"/>
        <end position="20"/>
    </location>
</feature>
<protein>
    <recommendedName>
        <fullName evidence="4">tripeptidyl-peptidase II</fullName>
        <ecNumber evidence="4">3.4.14.10</ecNumber>
    </recommendedName>
</protein>
<keyword evidence="14" id="KW-0325">Glycoprotein</keyword>
<keyword evidence="8 16" id="KW-0732">Signal</keyword>
<keyword evidence="11 15" id="KW-0106">Calcium</keyword>
<dbReference type="AlphaFoldDB" id="A0A4S8MZN5"/>
<dbReference type="InterPro" id="IPR050819">
    <property type="entry name" value="Tripeptidyl-peptidase_I"/>
</dbReference>
<dbReference type="PROSITE" id="PS00138">
    <property type="entry name" value="SUBTILASE_SER"/>
    <property type="match status" value="1"/>
</dbReference>
<evidence type="ECO:0000256" key="12">
    <source>
        <dbReference type="ARBA" id="ARBA00023026"/>
    </source>
</evidence>
<keyword evidence="9 15" id="KW-0378">Hydrolase</keyword>
<dbReference type="GO" id="GO:0008240">
    <property type="term" value="F:tripeptidyl-peptidase activity"/>
    <property type="evidence" value="ECO:0007669"/>
    <property type="project" value="UniProtKB-EC"/>
</dbReference>
<evidence type="ECO:0000256" key="11">
    <source>
        <dbReference type="ARBA" id="ARBA00022837"/>
    </source>
</evidence>
<feature type="binding site" evidence="15">
    <location>
        <position position="577"/>
    </location>
    <ligand>
        <name>Ca(2+)</name>
        <dbReference type="ChEBI" id="CHEBI:29108"/>
    </ligand>
</feature>
<sequence length="597" mass="65158">MKLTWFGLGVLACTSPFVAAAPSSRAPKVKHSIREPYGWTKHSVPSPNHRIELRIGLAQPNIDVLEKHLLEISDPDHHRYGQHLTKEEVEALVAPHDESLELVDEWLASHGIQEEDFTRSPAQDWVIVDVPLSLAETMLDTTYNVWQHTDGDYLVRTTSYSLPEHLHEHVDLVQPTTIFARWKGMRSTIFWPDNEIEETSIASAKQLAGTDVDPACNVSITIDCIRQLYNLEGYTPQVPESNSIGITGYLEQFANIEDLQSFYNDQLPEAVGTSFEFVSVKGGLNDQNLSNAGVEANLDVQFAFGLTFPTPGTFWSTAGRPPFKPDLGSTENTNEPYNDWLDFVLAQPELPSVISTSYGESEQTVPEDYARRACAGFMQLGARGVSLTFSSGDGGVGDGDDDPETTTCITNDGRNITRFMPLFPSSCPYVTSVGGTNNVPEIAVFFSGGGFSDLYFPRPAYQDAVVSEYLANLPQGTYEGLFNPNGRAAPDVAAQGRRFRIWVSGQPISIGGTSASSPTFAAVVALLNDARIAEGLPPLGFLNPLLYSKGLDAFNDITIGNNPGCGTQGFNSTVGWDPVTGLGTPDFQKLKDVVLQY</sequence>
<dbReference type="PROSITE" id="PS51695">
    <property type="entry name" value="SEDOLISIN"/>
    <property type="match status" value="1"/>
</dbReference>
<dbReference type="Gene3D" id="3.40.50.200">
    <property type="entry name" value="Peptidase S8/S53 domain"/>
    <property type="match status" value="1"/>
</dbReference>